<dbReference type="Proteomes" id="UP000554482">
    <property type="component" value="Unassembled WGS sequence"/>
</dbReference>
<feature type="transmembrane region" description="Helical" evidence="6">
    <location>
        <begin position="302"/>
        <end position="321"/>
    </location>
</feature>
<protein>
    <recommendedName>
        <fullName evidence="6">WAT1-related protein</fullName>
    </recommendedName>
</protein>
<gene>
    <name evidence="8" type="ORF">FRX31_008645</name>
</gene>
<feature type="transmembrane region" description="Helical" evidence="6">
    <location>
        <begin position="209"/>
        <end position="228"/>
    </location>
</feature>
<feature type="domain" description="EamA" evidence="7">
    <location>
        <begin position="179"/>
        <end position="319"/>
    </location>
</feature>
<dbReference type="InterPro" id="IPR037185">
    <property type="entry name" value="EmrE-like"/>
</dbReference>
<proteinExistence type="inferred from homology"/>
<evidence type="ECO:0000256" key="2">
    <source>
        <dbReference type="ARBA" id="ARBA00007635"/>
    </source>
</evidence>
<keyword evidence="9" id="KW-1185">Reference proteome</keyword>
<evidence type="ECO:0000256" key="3">
    <source>
        <dbReference type="ARBA" id="ARBA00022692"/>
    </source>
</evidence>
<organism evidence="8 9">
    <name type="scientific">Thalictrum thalictroides</name>
    <name type="common">Rue-anemone</name>
    <name type="synonym">Anemone thalictroides</name>
    <dbReference type="NCBI Taxonomy" id="46969"/>
    <lineage>
        <taxon>Eukaryota</taxon>
        <taxon>Viridiplantae</taxon>
        <taxon>Streptophyta</taxon>
        <taxon>Embryophyta</taxon>
        <taxon>Tracheophyta</taxon>
        <taxon>Spermatophyta</taxon>
        <taxon>Magnoliopsida</taxon>
        <taxon>Ranunculales</taxon>
        <taxon>Ranunculaceae</taxon>
        <taxon>Thalictroideae</taxon>
        <taxon>Thalictrum</taxon>
    </lineage>
</organism>
<evidence type="ECO:0000259" key="7">
    <source>
        <dbReference type="Pfam" id="PF00892"/>
    </source>
</evidence>
<dbReference type="SUPFAM" id="SSF103481">
    <property type="entry name" value="Multidrug resistance efflux transporter EmrE"/>
    <property type="match status" value="1"/>
</dbReference>
<evidence type="ECO:0000256" key="5">
    <source>
        <dbReference type="ARBA" id="ARBA00023136"/>
    </source>
</evidence>
<dbReference type="InterPro" id="IPR000620">
    <property type="entry name" value="EamA_dom"/>
</dbReference>
<comment type="caution">
    <text evidence="8">The sequence shown here is derived from an EMBL/GenBank/DDBJ whole genome shotgun (WGS) entry which is preliminary data.</text>
</comment>
<keyword evidence="4 6" id="KW-1133">Transmembrane helix</keyword>
<keyword evidence="5 6" id="KW-0472">Membrane</keyword>
<sequence length="332" mass="36544">MECCGRLKQFTPHFLMILTALSVSIFLVFSQSLISGGTVSSVVFVFYEQLVATFLLSLLALIFERGKRPPLTLNIFLWAFLVGFLQIALSHLLLTSSLCYLSATIQSTATNTTNAITFLMSVALGREVFHFCTINGQAKLWGIILSLVGATIMVLWSGPRLYTLSSLHLVSDIGDRIIGWFMVIGSLLSGSSSYLLLEDITIKYPAEMSLTAIMCFCGTIQLAIIAGVTKPSVEAWKINFSDASYIIPVILYGGIVVCGLMFYAQIWCIHKKGPVFVSAFAPLLIVFTFLLETVILKKDAHLGSIIGAIFVVVGLYVLLWANRLRQILMKRS</sequence>
<dbReference type="AlphaFoldDB" id="A0A7J6WWH2"/>
<dbReference type="InterPro" id="IPR030184">
    <property type="entry name" value="WAT1-related"/>
</dbReference>
<name>A0A7J6WWH2_THATH</name>
<dbReference type="GO" id="GO:0022857">
    <property type="term" value="F:transmembrane transporter activity"/>
    <property type="evidence" value="ECO:0007669"/>
    <property type="project" value="InterPro"/>
</dbReference>
<dbReference type="PANTHER" id="PTHR31218">
    <property type="entry name" value="WAT1-RELATED PROTEIN"/>
    <property type="match status" value="1"/>
</dbReference>
<dbReference type="EMBL" id="JABWDY010008982">
    <property type="protein sequence ID" value="KAF5201769.1"/>
    <property type="molecule type" value="Genomic_DNA"/>
</dbReference>
<evidence type="ECO:0000313" key="9">
    <source>
        <dbReference type="Proteomes" id="UP000554482"/>
    </source>
</evidence>
<evidence type="ECO:0000256" key="4">
    <source>
        <dbReference type="ARBA" id="ARBA00022989"/>
    </source>
</evidence>
<feature type="domain" description="EamA" evidence="7">
    <location>
        <begin position="14"/>
        <end position="154"/>
    </location>
</feature>
<feature type="transmembrane region" description="Helical" evidence="6">
    <location>
        <begin position="75"/>
        <end position="103"/>
    </location>
</feature>
<feature type="transmembrane region" description="Helical" evidence="6">
    <location>
        <begin position="12"/>
        <end position="30"/>
    </location>
</feature>
<comment type="subcellular location">
    <subcellularLocation>
        <location evidence="1 6">Membrane</location>
        <topology evidence="1 6">Multi-pass membrane protein</topology>
    </subcellularLocation>
</comment>
<comment type="similarity">
    <text evidence="2 6">Belongs to the drug/metabolite transporter (DMT) superfamily. Plant drug/metabolite exporter (P-DME) (TC 2.A.7.4) family.</text>
</comment>
<dbReference type="OrthoDB" id="770296at2759"/>
<dbReference type="GO" id="GO:0016020">
    <property type="term" value="C:membrane"/>
    <property type="evidence" value="ECO:0007669"/>
    <property type="project" value="UniProtKB-SubCell"/>
</dbReference>
<feature type="transmembrane region" description="Helical" evidence="6">
    <location>
        <begin position="140"/>
        <end position="157"/>
    </location>
</feature>
<dbReference type="Pfam" id="PF00892">
    <property type="entry name" value="EamA"/>
    <property type="match status" value="2"/>
</dbReference>
<feature type="transmembrane region" description="Helical" evidence="6">
    <location>
        <begin position="42"/>
        <end position="63"/>
    </location>
</feature>
<reference evidence="8 9" key="1">
    <citation type="submission" date="2020-06" db="EMBL/GenBank/DDBJ databases">
        <title>Transcriptomic and genomic resources for Thalictrum thalictroides and T. hernandezii: Facilitating candidate gene discovery in an emerging model plant lineage.</title>
        <authorList>
            <person name="Arias T."/>
            <person name="Riano-Pachon D.M."/>
            <person name="Di Stilio V.S."/>
        </authorList>
    </citation>
    <scope>NUCLEOTIDE SEQUENCE [LARGE SCALE GENOMIC DNA]</scope>
    <source>
        <strain evidence="9">cv. WT478/WT964</strain>
        <tissue evidence="8">Leaves</tissue>
    </source>
</reference>
<feature type="transmembrane region" description="Helical" evidence="6">
    <location>
        <begin position="177"/>
        <end position="197"/>
    </location>
</feature>
<feature type="transmembrane region" description="Helical" evidence="6">
    <location>
        <begin position="243"/>
        <end position="263"/>
    </location>
</feature>
<evidence type="ECO:0000256" key="6">
    <source>
        <dbReference type="RuleBase" id="RU363077"/>
    </source>
</evidence>
<accession>A0A7J6WWH2</accession>
<feature type="transmembrane region" description="Helical" evidence="6">
    <location>
        <begin position="275"/>
        <end position="296"/>
    </location>
</feature>
<evidence type="ECO:0000313" key="8">
    <source>
        <dbReference type="EMBL" id="KAF5201769.1"/>
    </source>
</evidence>
<evidence type="ECO:0000256" key="1">
    <source>
        <dbReference type="ARBA" id="ARBA00004141"/>
    </source>
</evidence>
<keyword evidence="3 6" id="KW-0812">Transmembrane</keyword>